<feature type="domain" description="Heterokaryon incompatibility" evidence="1">
    <location>
        <begin position="47"/>
        <end position="138"/>
    </location>
</feature>
<organism evidence="2 3">
    <name type="scientific">Massarina eburnea CBS 473.64</name>
    <dbReference type="NCBI Taxonomy" id="1395130"/>
    <lineage>
        <taxon>Eukaryota</taxon>
        <taxon>Fungi</taxon>
        <taxon>Dikarya</taxon>
        <taxon>Ascomycota</taxon>
        <taxon>Pezizomycotina</taxon>
        <taxon>Dothideomycetes</taxon>
        <taxon>Pleosporomycetidae</taxon>
        <taxon>Pleosporales</taxon>
        <taxon>Massarineae</taxon>
        <taxon>Massarinaceae</taxon>
        <taxon>Massarina</taxon>
    </lineage>
</organism>
<keyword evidence="3" id="KW-1185">Reference proteome</keyword>
<dbReference type="EMBL" id="MU006785">
    <property type="protein sequence ID" value="KAF2640184.1"/>
    <property type="molecule type" value="Genomic_DNA"/>
</dbReference>
<dbReference type="OrthoDB" id="3557394at2759"/>
<sequence>MTEYSIYAPLIPHSNTIRLLVPHSGRWDDAITAHLQEVSLKHARDLYTTISYTWGINTVKQMLIECNGKRVPISENLFTILRRLRRPDEVVYLWADALCINQADSIERTYQVGLIGDIYANSRETVIWLGEKSAVEDVGDRFLGTCMALDDRECLRKGGPPRISWHGDAREDRLLQLYLSHVRLNESLKGSRRQSRLGVADTSSHVFGAFCLIQSFAQGTSRETMELLEENDKTAWMMGQDSNLRFGPVGAAWMHARGSRSGRILKGMERLMSRTWRAKMVNWCQWSRIWVIQETVLSRKATIQLGMLSAPWTMFASAAAYYTQDYPSFCLDLSGTFEGQGILNRFSNAVLQKIDNTRSTHQTPSPTSSTTLLSLLWKCRPLEATNKRDKVFALLRLATNWQNQPPLAPDYNLDVGATFVQTSITNIQRSQSLTVLASDLEAMLNRKRATGIPSWVIDWPLPCLPTEIERVASLNIYNASANQTSTVHLHHHHPILETEDILINTDPQHHQHNPAHANPQHLRHSPRTKPLIPHPLAPALPTPTPPQAKHCETANRRVFVMGMGYLGIGPNSTEPGGLCNHHVYRYTVTNLLIVEEDYCRQDLRVVNMRGIRCVHKPIAQPQALHNGFDHRNICQSDADVLPLKHVRRVEVVQTVFPFVACELRGEFPDRSSDIVDYSARLL</sequence>
<proteinExistence type="predicted"/>
<name>A0A6A6S1S5_9PLEO</name>
<dbReference type="PANTHER" id="PTHR24148:SF82">
    <property type="entry name" value="HETEROKARYON INCOMPATIBILITY DOMAIN-CONTAINING PROTEIN"/>
    <property type="match status" value="1"/>
</dbReference>
<evidence type="ECO:0000313" key="2">
    <source>
        <dbReference type="EMBL" id="KAF2640184.1"/>
    </source>
</evidence>
<dbReference type="PANTHER" id="PTHR24148">
    <property type="entry name" value="ANKYRIN REPEAT DOMAIN-CONTAINING PROTEIN 39 HOMOLOG-RELATED"/>
    <property type="match status" value="1"/>
</dbReference>
<dbReference type="InterPro" id="IPR010730">
    <property type="entry name" value="HET"/>
</dbReference>
<dbReference type="Proteomes" id="UP000799753">
    <property type="component" value="Unassembled WGS sequence"/>
</dbReference>
<dbReference type="InterPro" id="IPR052895">
    <property type="entry name" value="HetReg/Transcr_Mod"/>
</dbReference>
<evidence type="ECO:0000313" key="3">
    <source>
        <dbReference type="Proteomes" id="UP000799753"/>
    </source>
</evidence>
<dbReference type="AlphaFoldDB" id="A0A6A6S1S5"/>
<dbReference type="Pfam" id="PF06985">
    <property type="entry name" value="HET"/>
    <property type="match status" value="1"/>
</dbReference>
<accession>A0A6A6S1S5</accession>
<reference evidence="2" key="1">
    <citation type="journal article" date="2020" name="Stud. Mycol.">
        <title>101 Dothideomycetes genomes: a test case for predicting lifestyles and emergence of pathogens.</title>
        <authorList>
            <person name="Haridas S."/>
            <person name="Albert R."/>
            <person name="Binder M."/>
            <person name="Bloem J."/>
            <person name="Labutti K."/>
            <person name="Salamov A."/>
            <person name="Andreopoulos B."/>
            <person name="Baker S."/>
            <person name="Barry K."/>
            <person name="Bills G."/>
            <person name="Bluhm B."/>
            <person name="Cannon C."/>
            <person name="Castanera R."/>
            <person name="Culley D."/>
            <person name="Daum C."/>
            <person name="Ezra D."/>
            <person name="Gonzalez J."/>
            <person name="Henrissat B."/>
            <person name="Kuo A."/>
            <person name="Liang C."/>
            <person name="Lipzen A."/>
            <person name="Lutzoni F."/>
            <person name="Magnuson J."/>
            <person name="Mondo S."/>
            <person name="Nolan M."/>
            <person name="Ohm R."/>
            <person name="Pangilinan J."/>
            <person name="Park H.-J."/>
            <person name="Ramirez L."/>
            <person name="Alfaro M."/>
            <person name="Sun H."/>
            <person name="Tritt A."/>
            <person name="Yoshinaga Y."/>
            <person name="Zwiers L.-H."/>
            <person name="Turgeon B."/>
            <person name="Goodwin S."/>
            <person name="Spatafora J."/>
            <person name="Crous P."/>
            <person name="Grigoriev I."/>
        </authorList>
    </citation>
    <scope>NUCLEOTIDE SEQUENCE</scope>
    <source>
        <strain evidence="2">CBS 473.64</strain>
    </source>
</reference>
<protein>
    <recommendedName>
        <fullName evidence="1">Heterokaryon incompatibility domain-containing protein</fullName>
    </recommendedName>
</protein>
<evidence type="ECO:0000259" key="1">
    <source>
        <dbReference type="Pfam" id="PF06985"/>
    </source>
</evidence>
<gene>
    <name evidence="2" type="ORF">P280DRAFT_507725</name>
</gene>